<gene>
    <name evidence="2" type="ORF">KQ486_05410</name>
</gene>
<organism evidence="2 3">
    <name type="scientific">Allobacillus halotolerans</name>
    <dbReference type="NCBI Taxonomy" id="570278"/>
    <lineage>
        <taxon>Bacteria</taxon>
        <taxon>Bacillati</taxon>
        <taxon>Bacillota</taxon>
        <taxon>Bacilli</taxon>
        <taxon>Bacillales</taxon>
        <taxon>Bacillaceae</taxon>
        <taxon>Allobacillus</taxon>
    </lineage>
</organism>
<dbReference type="Proteomes" id="UP000812672">
    <property type="component" value="Unassembled WGS sequence"/>
</dbReference>
<comment type="caution">
    <text evidence="2">The sequence shown here is derived from an EMBL/GenBank/DDBJ whole genome shotgun (WGS) entry which is preliminary data.</text>
</comment>
<evidence type="ECO:0000313" key="2">
    <source>
        <dbReference type="EMBL" id="MBU6080448.1"/>
    </source>
</evidence>
<sequence length="145" mass="16660">MKLKSSKFIFITILLILNLGYISIEIYKSILSKPLGPTITQSEFSRISTLSDFAYLFEVAFILVSLTWILLMFIKRNRTHFIQHAGIHASLLISLFVINYILSWSFNAPVGNLTQLLYGPFVFVIGAMIYFVLTELLSKIRYKKV</sequence>
<evidence type="ECO:0000256" key="1">
    <source>
        <dbReference type="SAM" id="Phobius"/>
    </source>
</evidence>
<proteinExistence type="predicted"/>
<reference evidence="2 3" key="1">
    <citation type="journal article" date="2011" name="Int. J. Syst. Evol. Microbiol.">
        <title>Allobacillus halotolerans gen. nov., sp. nov. isolated from shrimp paste.</title>
        <authorList>
            <person name="Sheu S.Y."/>
            <person name="Arun A.B."/>
            <person name="Jiang S.R."/>
            <person name="Young C.C."/>
            <person name="Chen W.M."/>
        </authorList>
    </citation>
    <scope>NUCLEOTIDE SEQUENCE [LARGE SCALE GENOMIC DNA]</scope>
    <source>
        <strain evidence="2 3">LMG 24826</strain>
    </source>
</reference>
<keyword evidence="1" id="KW-1133">Transmembrane helix</keyword>
<name>A0ABS6GNH3_9BACI</name>
<keyword evidence="1" id="KW-0472">Membrane</keyword>
<feature type="transmembrane region" description="Helical" evidence="1">
    <location>
        <begin position="86"/>
        <end position="106"/>
    </location>
</feature>
<dbReference type="RefSeq" id="WP_216687007.1">
    <property type="nucleotide sequence ID" value="NZ_CAUPKR010000004.1"/>
</dbReference>
<dbReference type="EMBL" id="JAHLZF010000005">
    <property type="protein sequence ID" value="MBU6080448.1"/>
    <property type="molecule type" value="Genomic_DNA"/>
</dbReference>
<protein>
    <submittedName>
        <fullName evidence="2">Uncharacterized protein</fullName>
    </submittedName>
</protein>
<accession>A0ABS6GNH3</accession>
<feature type="transmembrane region" description="Helical" evidence="1">
    <location>
        <begin position="7"/>
        <end position="27"/>
    </location>
</feature>
<keyword evidence="3" id="KW-1185">Reference proteome</keyword>
<feature type="transmembrane region" description="Helical" evidence="1">
    <location>
        <begin position="53"/>
        <end position="74"/>
    </location>
</feature>
<feature type="transmembrane region" description="Helical" evidence="1">
    <location>
        <begin position="118"/>
        <end position="137"/>
    </location>
</feature>
<evidence type="ECO:0000313" key="3">
    <source>
        <dbReference type="Proteomes" id="UP000812672"/>
    </source>
</evidence>
<keyword evidence="1" id="KW-0812">Transmembrane</keyword>